<dbReference type="PANTHER" id="PTHR12311:SF7">
    <property type="entry name" value="ACTIVATOR OF BASAL TRANSCRIPTION 1"/>
    <property type="match status" value="1"/>
</dbReference>
<comment type="function">
    <text evidence="7">Involved in the small subunit (SSU) processome assembly and function, and in the 18S rRNA synthesis. Required for the early cleavages at sites A0, A1 and A2.</text>
</comment>
<dbReference type="SMART" id="SM00360">
    <property type="entry name" value="RRM"/>
    <property type="match status" value="1"/>
</dbReference>
<keyword evidence="5 9" id="KW-0694">RNA-binding</keyword>
<evidence type="ECO:0000256" key="3">
    <source>
        <dbReference type="ARBA" id="ARBA00022517"/>
    </source>
</evidence>
<dbReference type="OrthoDB" id="287393at2759"/>
<evidence type="ECO:0000256" key="4">
    <source>
        <dbReference type="ARBA" id="ARBA00022552"/>
    </source>
</evidence>
<evidence type="ECO:0000256" key="8">
    <source>
        <dbReference type="ARBA" id="ARBA00032634"/>
    </source>
</evidence>
<dbReference type="FunFam" id="3.30.70.330:FF:001147">
    <property type="entry name" value="Pre-rRNA-processing protein esf-2"/>
    <property type="match status" value="1"/>
</dbReference>
<gene>
    <name evidence="12" type="ORF">CCHL11_07345</name>
</gene>
<dbReference type="InterPro" id="IPR000504">
    <property type="entry name" value="RRM_dom"/>
</dbReference>
<dbReference type="GO" id="GO:0000480">
    <property type="term" value="P:endonucleolytic cleavage in 5'-ETS of tricistronic rRNA transcript (SSU-rRNA, 5.8S rRNA, LSU-rRNA)"/>
    <property type="evidence" value="ECO:0007669"/>
    <property type="project" value="TreeGrafter"/>
</dbReference>
<evidence type="ECO:0000256" key="2">
    <source>
        <dbReference type="ARBA" id="ARBA00005819"/>
    </source>
</evidence>
<dbReference type="InterPro" id="IPR035979">
    <property type="entry name" value="RBD_domain_sf"/>
</dbReference>
<protein>
    <recommendedName>
        <fullName evidence="8">18S rRNA factor 2</fullName>
    </recommendedName>
</protein>
<comment type="subcellular location">
    <subcellularLocation>
        <location evidence="1">Nucleus</location>
        <location evidence="1">Nucleolus</location>
    </subcellularLocation>
</comment>
<evidence type="ECO:0000256" key="9">
    <source>
        <dbReference type="PROSITE-ProRule" id="PRU00176"/>
    </source>
</evidence>
<dbReference type="InterPro" id="IPR039119">
    <property type="entry name" value="ABT1/Esf2"/>
</dbReference>
<comment type="similarity">
    <text evidence="2">Belongs to the ESF2/ABP1 family.</text>
</comment>
<dbReference type="PANTHER" id="PTHR12311">
    <property type="entry name" value="ACTIVATOR OF BASAL TRANSCRIPTION 1"/>
    <property type="match status" value="1"/>
</dbReference>
<dbReference type="GO" id="GO:0034462">
    <property type="term" value="P:small-subunit processome assembly"/>
    <property type="evidence" value="ECO:0007669"/>
    <property type="project" value="TreeGrafter"/>
</dbReference>
<evidence type="ECO:0000256" key="1">
    <source>
        <dbReference type="ARBA" id="ARBA00004604"/>
    </source>
</evidence>
<accession>A0A1Q8RA35</accession>
<dbReference type="GO" id="GO:0003723">
    <property type="term" value="F:RNA binding"/>
    <property type="evidence" value="ECO:0007669"/>
    <property type="project" value="UniProtKB-UniRule"/>
</dbReference>
<evidence type="ECO:0000313" key="12">
    <source>
        <dbReference type="EMBL" id="OLN81202.1"/>
    </source>
</evidence>
<evidence type="ECO:0000313" key="13">
    <source>
        <dbReference type="Proteomes" id="UP000186583"/>
    </source>
</evidence>
<dbReference type="CDD" id="cd12263">
    <property type="entry name" value="RRM_ABT1_like"/>
    <property type="match status" value="1"/>
</dbReference>
<evidence type="ECO:0000259" key="11">
    <source>
        <dbReference type="PROSITE" id="PS50102"/>
    </source>
</evidence>
<evidence type="ECO:0000256" key="10">
    <source>
        <dbReference type="SAM" id="MobiDB-lite"/>
    </source>
</evidence>
<dbReference type="Pfam" id="PF00076">
    <property type="entry name" value="RRM_1"/>
    <property type="match status" value="1"/>
</dbReference>
<dbReference type="InterPro" id="IPR012677">
    <property type="entry name" value="Nucleotide-bd_a/b_plait_sf"/>
</dbReference>
<keyword evidence="3" id="KW-0690">Ribosome biogenesis</keyword>
<feature type="region of interest" description="Disordered" evidence="10">
    <location>
        <begin position="271"/>
        <end position="332"/>
    </location>
</feature>
<comment type="caution">
    <text evidence="12">The sequence shown here is derived from an EMBL/GenBank/DDBJ whole genome shotgun (WGS) entry which is preliminary data.</text>
</comment>
<feature type="compositionally biased region" description="Basic and acidic residues" evidence="10">
    <location>
        <begin position="20"/>
        <end position="32"/>
    </location>
</feature>
<sequence>MAPEKRNKFLDADESDDDLDRGYDSEAEELRKGGRSAKRRKVDSDEDEDDFSDEEIDTTKQTGRKADDDDDDEEQDDEAADADADAEQTKKKSKPTLPELPDVSKPLTKKNLVATEEAVKKSGVVYISRIPPFMKPQKLRSLLEPYGKINRIFLAPEDPAAHARRVKAGGNKKRSFTEGWVEFLRKRDAKAVCELLNARTIGGKKGSYYHDDIWTLKYLKGFKWRHLTEQISAENAERTSRMRAEISKASKENKEFVRNVERARTLDGIAATRAKRSKQQGSADADGEVEVEEKASAAGDGTEERKRRTVFKQIPLAERKSDAATGGKPAGDVARVLGKIF</sequence>
<feature type="region of interest" description="Disordered" evidence="10">
    <location>
        <begin position="1"/>
        <end position="105"/>
    </location>
</feature>
<dbReference type="SUPFAM" id="SSF54928">
    <property type="entry name" value="RNA-binding domain, RBD"/>
    <property type="match status" value="1"/>
</dbReference>
<feature type="compositionally biased region" description="Acidic residues" evidence="10">
    <location>
        <begin position="44"/>
        <end position="56"/>
    </location>
</feature>
<dbReference type="Proteomes" id="UP000186583">
    <property type="component" value="Unassembled WGS sequence"/>
</dbReference>
<organism evidence="12 13">
    <name type="scientific">Colletotrichum chlorophyti</name>
    <dbReference type="NCBI Taxonomy" id="708187"/>
    <lineage>
        <taxon>Eukaryota</taxon>
        <taxon>Fungi</taxon>
        <taxon>Dikarya</taxon>
        <taxon>Ascomycota</taxon>
        <taxon>Pezizomycotina</taxon>
        <taxon>Sordariomycetes</taxon>
        <taxon>Hypocreomycetidae</taxon>
        <taxon>Glomerellales</taxon>
        <taxon>Glomerellaceae</taxon>
        <taxon>Colletotrichum</taxon>
    </lineage>
</organism>
<proteinExistence type="inferred from homology"/>
<dbReference type="GO" id="GO:0000447">
    <property type="term" value="P:endonucleolytic cleavage in ITS1 to separate SSU-rRNA from 5.8S rRNA and LSU-rRNA from tricistronic rRNA transcript (SSU-rRNA, 5.8S rRNA, LSU-rRNA)"/>
    <property type="evidence" value="ECO:0007669"/>
    <property type="project" value="TreeGrafter"/>
</dbReference>
<feature type="compositionally biased region" description="Acidic residues" evidence="10">
    <location>
        <begin position="68"/>
        <end position="86"/>
    </location>
</feature>
<keyword evidence="13" id="KW-1185">Reference proteome</keyword>
<dbReference type="EMBL" id="MPGH01000257">
    <property type="protein sequence ID" value="OLN81202.1"/>
    <property type="molecule type" value="Genomic_DNA"/>
</dbReference>
<dbReference type="PROSITE" id="PS50102">
    <property type="entry name" value="RRM"/>
    <property type="match status" value="1"/>
</dbReference>
<dbReference type="GO" id="GO:0000472">
    <property type="term" value="P:endonucleolytic cleavage to generate mature 5'-end of SSU-rRNA from (SSU-rRNA, 5.8S rRNA, LSU-rRNA)"/>
    <property type="evidence" value="ECO:0007669"/>
    <property type="project" value="TreeGrafter"/>
</dbReference>
<evidence type="ECO:0000256" key="5">
    <source>
        <dbReference type="ARBA" id="ARBA00022884"/>
    </source>
</evidence>
<keyword evidence="4" id="KW-0698">rRNA processing</keyword>
<reference evidence="12 13" key="1">
    <citation type="submission" date="2016-11" db="EMBL/GenBank/DDBJ databases">
        <title>Draft Genome Assembly of Colletotrichum chlorophyti a pathogen of herbaceous plants.</title>
        <authorList>
            <person name="Gan P."/>
            <person name="Narusaka M."/>
            <person name="Tsushima A."/>
            <person name="Narusaka Y."/>
            <person name="Takano Y."/>
            <person name="Shirasu K."/>
        </authorList>
    </citation>
    <scope>NUCLEOTIDE SEQUENCE [LARGE SCALE GENOMIC DNA]</scope>
    <source>
        <strain evidence="12 13">NTL11</strain>
    </source>
</reference>
<evidence type="ECO:0000256" key="6">
    <source>
        <dbReference type="ARBA" id="ARBA00023242"/>
    </source>
</evidence>
<feature type="compositionally biased region" description="Basic and acidic residues" evidence="10">
    <location>
        <begin position="1"/>
        <end position="11"/>
    </location>
</feature>
<evidence type="ECO:0000256" key="7">
    <source>
        <dbReference type="ARBA" id="ARBA00025024"/>
    </source>
</evidence>
<name>A0A1Q8RA35_9PEZI</name>
<keyword evidence="6" id="KW-0539">Nucleus</keyword>
<feature type="domain" description="RRM" evidence="11">
    <location>
        <begin position="123"/>
        <end position="205"/>
    </location>
</feature>
<dbReference type="STRING" id="708187.A0A1Q8RA35"/>
<dbReference type="AlphaFoldDB" id="A0A1Q8RA35"/>
<dbReference type="Gene3D" id="3.30.70.330">
    <property type="match status" value="1"/>
</dbReference>
<dbReference type="InterPro" id="IPR034353">
    <property type="entry name" value="ABT1/ESF2_RRM"/>
</dbReference>
<dbReference type="GO" id="GO:0005730">
    <property type="term" value="C:nucleolus"/>
    <property type="evidence" value="ECO:0007669"/>
    <property type="project" value="UniProtKB-SubCell"/>
</dbReference>